<feature type="compositionally biased region" description="Basic residues" evidence="1">
    <location>
        <begin position="1"/>
        <end position="15"/>
    </location>
</feature>
<evidence type="ECO:0000256" key="1">
    <source>
        <dbReference type="SAM" id="MobiDB-lite"/>
    </source>
</evidence>
<proteinExistence type="predicted"/>
<sequence>MSRRQKGRRHRKVNRTPRPVGSSRPYAVRPQAQPPQPRAVAPELGRHVIRTWDGLRSCGPGGASVADLSAAVGYQPRTILKHINGLVSQGLAEQRGDRWFATGEGLLVGS</sequence>
<feature type="region of interest" description="Disordered" evidence="1">
    <location>
        <begin position="1"/>
        <end position="41"/>
    </location>
</feature>
<dbReference type="Proteomes" id="UP001552594">
    <property type="component" value="Unassembled WGS sequence"/>
</dbReference>
<protein>
    <recommendedName>
        <fullName evidence="4">HTH iclR-type domain-containing protein</fullName>
    </recommendedName>
</protein>
<evidence type="ECO:0000313" key="3">
    <source>
        <dbReference type="Proteomes" id="UP001552594"/>
    </source>
</evidence>
<dbReference type="SUPFAM" id="SSF46785">
    <property type="entry name" value="Winged helix' DNA-binding domain"/>
    <property type="match status" value="1"/>
</dbReference>
<evidence type="ECO:0000313" key="2">
    <source>
        <dbReference type="EMBL" id="MEV5510592.1"/>
    </source>
</evidence>
<name>A0ABV3K625_STRON</name>
<keyword evidence="3" id="KW-1185">Reference proteome</keyword>
<dbReference type="EMBL" id="JBFAUK010000036">
    <property type="protein sequence ID" value="MEV5510592.1"/>
    <property type="molecule type" value="Genomic_DNA"/>
</dbReference>
<organism evidence="2 3">
    <name type="scientific">Streptomyces orinoci</name>
    <name type="common">Streptoverticillium orinoci</name>
    <dbReference type="NCBI Taxonomy" id="67339"/>
    <lineage>
        <taxon>Bacteria</taxon>
        <taxon>Bacillati</taxon>
        <taxon>Actinomycetota</taxon>
        <taxon>Actinomycetes</taxon>
        <taxon>Kitasatosporales</taxon>
        <taxon>Streptomycetaceae</taxon>
        <taxon>Streptomyces</taxon>
    </lineage>
</organism>
<dbReference type="InterPro" id="IPR036390">
    <property type="entry name" value="WH_DNA-bd_sf"/>
</dbReference>
<gene>
    <name evidence="2" type="ORF">AB0L16_29910</name>
</gene>
<reference evidence="2 3" key="1">
    <citation type="submission" date="2024-06" db="EMBL/GenBank/DDBJ databases">
        <title>The Natural Products Discovery Center: Release of the First 8490 Sequenced Strains for Exploring Actinobacteria Biosynthetic Diversity.</title>
        <authorList>
            <person name="Kalkreuter E."/>
            <person name="Kautsar S.A."/>
            <person name="Yang D."/>
            <person name="Bader C.D."/>
            <person name="Teijaro C.N."/>
            <person name="Fluegel L."/>
            <person name="Davis C.M."/>
            <person name="Simpson J.R."/>
            <person name="Lauterbach L."/>
            <person name="Steele A.D."/>
            <person name="Gui C."/>
            <person name="Meng S."/>
            <person name="Li G."/>
            <person name="Viehrig K."/>
            <person name="Ye F."/>
            <person name="Su P."/>
            <person name="Kiefer A.F."/>
            <person name="Nichols A."/>
            <person name="Cepeda A.J."/>
            <person name="Yan W."/>
            <person name="Fan B."/>
            <person name="Jiang Y."/>
            <person name="Adhikari A."/>
            <person name="Zheng C.-J."/>
            <person name="Schuster L."/>
            <person name="Cowan T.M."/>
            <person name="Smanski M.J."/>
            <person name="Chevrette M.G."/>
            <person name="De Carvalho L.P.S."/>
            <person name="Shen B."/>
        </authorList>
    </citation>
    <scope>NUCLEOTIDE SEQUENCE [LARGE SCALE GENOMIC DNA]</scope>
    <source>
        <strain evidence="2 3">NPDC052347</strain>
    </source>
</reference>
<evidence type="ECO:0008006" key="4">
    <source>
        <dbReference type="Google" id="ProtNLM"/>
    </source>
</evidence>
<comment type="caution">
    <text evidence="2">The sequence shown here is derived from an EMBL/GenBank/DDBJ whole genome shotgun (WGS) entry which is preliminary data.</text>
</comment>
<accession>A0ABV3K625</accession>
<dbReference type="RefSeq" id="WP_109278743.1">
    <property type="nucleotide sequence ID" value="NZ_JBFAUK010000036.1"/>
</dbReference>